<accession>A0ABW4N2S3</accession>
<protein>
    <submittedName>
        <fullName evidence="1">DUF3617 domain-containing protein</fullName>
    </submittedName>
</protein>
<evidence type="ECO:0000313" key="1">
    <source>
        <dbReference type="EMBL" id="MFD1784392.1"/>
    </source>
</evidence>
<evidence type="ECO:0000313" key="2">
    <source>
        <dbReference type="Proteomes" id="UP001597237"/>
    </source>
</evidence>
<dbReference type="Pfam" id="PF12276">
    <property type="entry name" value="DUF3617"/>
    <property type="match status" value="1"/>
</dbReference>
<sequence length="201" mass="20837">MRRSTRTLVLLGSVVFLWSCQRAEEKAAAPAAGEAGEAATAQASAPAGRPARKAGLWEHSMQTMGVTQTSRLCIDAETDKNVALWGQQASAESGCEQNSFTPIPGGYSFVSVCPDGQGGKVTSKGTITGDFASAYKMEATTTTSGSSIPQANGEMKMVMDAAWKGPCPEGMKPGDIQVSIPGAGTINLNDVAGMAERMAKQ</sequence>
<organism evidence="1 2">
    <name type="scientific">Phenylobacterium terrae</name>
    <dbReference type="NCBI Taxonomy" id="2665495"/>
    <lineage>
        <taxon>Bacteria</taxon>
        <taxon>Pseudomonadati</taxon>
        <taxon>Pseudomonadota</taxon>
        <taxon>Alphaproteobacteria</taxon>
        <taxon>Caulobacterales</taxon>
        <taxon>Caulobacteraceae</taxon>
        <taxon>Phenylobacterium</taxon>
    </lineage>
</organism>
<keyword evidence="2" id="KW-1185">Reference proteome</keyword>
<comment type="caution">
    <text evidence="1">The sequence shown here is derived from an EMBL/GenBank/DDBJ whole genome shotgun (WGS) entry which is preliminary data.</text>
</comment>
<name>A0ABW4N2S3_9CAUL</name>
<proteinExistence type="predicted"/>
<gene>
    <name evidence="1" type="ORF">ACFSC0_13375</name>
</gene>
<dbReference type="InterPro" id="IPR022061">
    <property type="entry name" value="DUF3617"/>
</dbReference>
<reference evidence="2" key="1">
    <citation type="journal article" date="2019" name="Int. J. Syst. Evol. Microbiol.">
        <title>The Global Catalogue of Microorganisms (GCM) 10K type strain sequencing project: providing services to taxonomists for standard genome sequencing and annotation.</title>
        <authorList>
            <consortium name="The Broad Institute Genomics Platform"/>
            <consortium name="The Broad Institute Genome Sequencing Center for Infectious Disease"/>
            <person name="Wu L."/>
            <person name="Ma J."/>
        </authorList>
    </citation>
    <scope>NUCLEOTIDE SEQUENCE [LARGE SCALE GENOMIC DNA]</scope>
    <source>
        <strain evidence="2">DFY28</strain>
    </source>
</reference>
<dbReference type="Proteomes" id="UP001597237">
    <property type="component" value="Unassembled WGS sequence"/>
</dbReference>
<dbReference type="RefSeq" id="WP_377283660.1">
    <property type="nucleotide sequence ID" value="NZ_JBHRSI010000009.1"/>
</dbReference>
<dbReference type="EMBL" id="JBHUEY010000001">
    <property type="protein sequence ID" value="MFD1784392.1"/>
    <property type="molecule type" value="Genomic_DNA"/>
</dbReference>